<organism evidence="4 5">
    <name type="scientific">Cohnella thailandensis</name>
    <dbReference type="NCBI Taxonomy" id="557557"/>
    <lineage>
        <taxon>Bacteria</taxon>
        <taxon>Bacillati</taxon>
        <taxon>Bacillota</taxon>
        <taxon>Bacilli</taxon>
        <taxon>Bacillales</taxon>
        <taxon>Paenibacillaceae</taxon>
        <taxon>Cohnella</taxon>
    </lineage>
</organism>
<comment type="caution">
    <text evidence="4">The sequence shown here is derived from an EMBL/GenBank/DDBJ whole genome shotgun (WGS) entry which is preliminary data.</text>
</comment>
<evidence type="ECO:0000313" key="4">
    <source>
        <dbReference type="EMBL" id="MBB6636794.1"/>
    </source>
</evidence>
<dbReference type="InterPro" id="IPR036380">
    <property type="entry name" value="Isochorismatase-like_sf"/>
</dbReference>
<dbReference type="PANTHER" id="PTHR43540">
    <property type="entry name" value="PEROXYUREIDOACRYLATE/UREIDOACRYLATE AMIDOHYDROLASE-RELATED"/>
    <property type="match status" value="1"/>
</dbReference>
<dbReference type="CDD" id="cd00431">
    <property type="entry name" value="cysteine_hydrolases"/>
    <property type="match status" value="1"/>
</dbReference>
<dbReference type="Pfam" id="PF00857">
    <property type="entry name" value="Isochorismatase"/>
    <property type="match status" value="1"/>
</dbReference>
<keyword evidence="5" id="KW-1185">Reference proteome</keyword>
<evidence type="ECO:0000313" key="5">
    <source>
        <dbReference type="Proteomes" id="UP000535838"/>
    </source>
</evidence>
<dbReference type="Proteomes" id="UP000535838">
    <property type="component" value="Unassembled WGS sequence"/>
</dbReference>
<sequence length="164" mass="18673">MKIAFLIIDVQNIFINELRSHRNVARPFEYINHVSNMMRQNGQLVVHVRDVEEADDGKGGLDIVPEIVVSSEDRHVEKLSSNSFWQTDLERMLKEYGPDLVVLSGYAAQYCVLATYNGAIERGFKAVMLQNGLLSEYEDAIQDVYRDRHVVSYPVLSAILASRK</sequence>
<dbReference type="InterPro" id="IPR050272">
    <property type="entry name" value="Isochorismatase-like_hydrls"/>
</dbReference>
<comment type="similarity">
    <text evidence="1">Belongs to the isochorismatase family.</text>
</comment>
<evidence type="ECO:0000256" key="2">
    <source>
        <dbReference type="ARBA" id="ARBA00022801"/>
    </source>
</evidence>
<dbReference type="Gene3D" id="3.40.50.850">
    <property type="entry name" value="Isochorismatase-like"/>
    <property type="match status" value="1"/>
</dbReference>
<feature type="domain" description="Isochorismatase-like" evidence="3">
    <location>
        <begin position="4"/>
        <end position="135"/>
    </location>
</feature>
<evidence type="ECO:0000259" key="3">
    <source>
        <dbReference type="Pfam" id="PF00857"/>
    </source>
</evidence>
<dbReference type="EMBL" id="JACJVQ010000019">
    <property type="protein sequence ID" value="MBB6636794.1"/>
    <property type="molecule type" value="Genomic_DNA"/>
</dbReference>
<keyword evidence="2 4" id="KW-0378">Hydrolase</keyword>
<dbReference type="PANTHER" id="PTHR43540:SF6">
    <property type="entry name" value="ISOCHORISMATASE-LIKE DOMAIN-CONTAINING PROTEIN"/>
    <property type="match status" value="1"/>
</dbReference>
<accession>A0A841SY09</accession>
<evidence type="ECO:0000256" key="1">
    <source>
        <dbReference type="ARBA" id="ARBA00006336"/>
    </source>
</evidence>
<name>A0A841SY09_9BACL</name>
<dbReference type="AlphaFoldDB" id="A0A841SY09"/>
<dbReference type="GO" id="GO:0016787">
    <property type="term" value="F:hydrolase activity"/>
    <property type="evidence" value="ECO:0007669"/>
    <property type="project" value="UniProtKB-KW"/>
</dbReference>
<protein>
    <submittedName>
        <fullName evidence="4">Cysteine hydrolase</fullName>
    </submittedName>
</protein>
<dbReference type="SUPFAM" id="SSF52499">
    <property type="entry name" value="Isochorismatase-like hydrolases"/>
    <property type="match status" value="1"/>
</dbReference>
<dbReference type="InterPro" id="IPR000868">
    <property type="entry name" value="Isochorismatase-like_dom"/>
</dbReference>
<dbReference type="RefSeq" id="WP_185121997.1">
    <property type="nucleotide sequence ID" value="NZ_JACJVQ010000019.1"/>
</dbReference>
<reference evidence="4 5" key="1">
    <citation type="submission" date="2020-08" db="EMBL/GenBank/DDBJ databases">
        <title>Cohnella phylogeny.</title>
        <authorList>
            <person name="Dunlap C."/>
        </authorList>
    </citation>
    <scope>NUCLEOTIDE SEQUENCE [LARGE SCALE GENOMIC DNA]</scope>
    <source>
        <strain evidence="4 5">DSM 25241</strain>
    </source>
</reference>
<gene>
    <name evidence="4" type="ORF">H7B67_21925</name>
</gene>
<proteinExistence type="inferred from homology"/>